<dbReference type="AlphaFoldDB" id="A0A532V3H0"/>
<dbReference type="InterPro" id="IPR020561">
    <property type="entry name" value="PRibGlycinamid_synth_ATP-grasp"/>
</dbReference>
<dbReference type="Pfam" id="PF02844">
    <property type="entry name" value="GARS_N"/>
    <property type="match status" value="1"/>
</dbReference>
<dbReference type="GO" id="GO:0009113">
    <property type="term" value="P:purine nucleobase biosynthetic process"/>
    <property type="evidence" value="ECO:0007669"/>
    <property type="project" value="InterPro"/>
</dbReference>
<keyword evidence="6" id="KW-0479">Metal-binding</keyword>
<evidence type="ECO:0000256" key="14">
    <source>
        <dbReference type="HAMAP-Rule" id="MF_00138"/>
    </source>
</evidence>
<dbReference type="Gene3D" id="3.40.50.20">
    <property type="match status" value="1"/>
</dbReference>
<dbReference type="Proteomes" id="UP000319619">
    <property type="component" value="Unassembled WGS sequence"/>
</dbReference>
<dbReference type="Pfam" id="PF02843">
    <property type="entry name" value="GARS_C"/>
    <property type="match status" value="1"/>
</dbReference>
<evidence type="ECO:0000256" key="12">
    <source>
        <dbReference type="ARBA" id="ARBA00042242"/>
    </source>
</evidence>
<dbReference type="SUPFAM" id="SSF51246">
    <property type="entry name" value="Rudiment single hybrid motif"/>
    <property type="match status" value="1"/>
</dbReference>
<dbReference type="FunFam" id="3.40.50.20:FF:000006">
    <property type="entry name" value="Phosphoribosylamine--glycine ligase, chloroplastic"/>
    <property type="match status" value="1"/>
</dbReference>
<dbReference type="PANTHER" id="PTHR43472:SF1">
    <property type="entry name" value="PHOSPHORIBOSYLAMINE--GLYCINE LIGASE, CHLOROPLASTIC"/>
    <property type="match status" value="1"/>
</dbReference>
<evidence type="ECO:0000256" key="13">
    <source>
        <dbReference type="ARBA" id="ARBA00042864"/>
    </source>
</evidence>
<dbReference type="InterPro" id="IPR000115">
    <property type="entry name" value="PRibGlycinamide_synth"/>
</dbReference>
<protein>
    <recommendedName>
        <fullName evidence="4 14">Phosphoribosylamine--glycine ligase</fullName>
        <ecNumber evidence="4 14">6.3.4.13</ecNumber>
    </recommendedName>
    <alternativeName>
        <fullName evidence="14">GARS</fullName>
    </alternativeName>
    <alternativeName>
        <fullName evidence="12 14">Glycinamide ribonucleotide synthetase</fullName>
    </alternativeName>
    <alternativeName>
        <fullName evidence="13 14">Phosphoribosylglycinamide synthetase</fullName>
    </alternativeName>
</protein>
<accession>A0A532V3H0</accession>
<dbReference type="InterPro" id="IPR020560">
    <property type="entry name" value="PRibGlycinamide_synth_C-dom"/>
</dbReference>
<comment type="similarity">
    <text evidence="11 14">Belongs to the GARS family.</text>
</comment>
<dbReference type="FunFam" id="3.90.600.10:FF:000001">
    <property type="entry name" value="Trifunctional purine biosynthetic protein adenosine-3"/>
    <property type="match status" value="1"/>
</dbReference>
<dbReference type="InterPro" id="IPR016185">
    <property type="entry name" value="PreATP-grasp_dom_sf"/>
</dbReference>
<dbReference type="InterPro" id="IPR011054">
    <property type="entry name" value="Rudment_hybrid_motif"/>
</dbReference>
<evidence type="ECO:0000256" key="5">
    <source>
        <dbReference type="ARBA" id="ARBA00022598"/>
    </source>
</evidence>
<keyword evidence="9 15" id="KW-0067">ATP-binding</keyword>
<dbReference type="InterPro" id="IPR020562">
    <property type="entry name" value="PRibGlycinamide_synth_N"/>
</dbReference>
<dbReference type="EC" id="6.3.4.13" evidence="4 14"/>
<comment type="cofactor">
    <cofactor evidence="1">
        <name>Mn(2+)</name>
        <dbReference type="ChEBI" id="CHEBI:29035"/>
    </cofactor>
</comment>
<proteinExistence type="inferred from homology"/>
<dbReference type="InterPro" id="IPR037123">
    <property type="entry name" value="PRibGlycinamide_synth_C_sf"/>
</dbReference>
<evidence type="ECO:0000256" key="10">
    <source>
        <dbReference type="ARBA" id="ARBA00023211"/>
    </source>
</evidence>
<name>A0A532V3H0_UNCL8</name>
<evidence type="ECO:0000256" key="4">
    <source>
        <dbReference type="ARBA" id="ARBA00013255"/>
    </source>
</evidence>
<evidence type="ECO:0000256" key="15">
    <source>
        <dbReference type="PROSITE-ProRule" id="PRU00409"/>
    </source>
</evidence>
<dbReference type="SUPFAM" id="SSF56059">
    <property type="entry name" value="Glutathione synthetase ATP-binding domain-like"/>
    <property type="match status" value="1"/>
</dbReference>
<dbReference type="EMBL" id="NJBN01000002">
    <property type="protein sequence ID" value="TKJ41735.1"/>
    <property type="molecule type" value="Genomic_DNA"/>
</dbReference>
<dbReference type="Pfam" id="PF01071">
    <property type="entry name" value="GARS_A"/>
    <property type="match status" value="1"/>
</dbReference>
<dbReference type="SUPFAM" id="SSF52440">
    <property type="entry name" value="PreATP-grasp domain"/>
    <property type="match status" value="1"/>
</dbReference>
<comment type="caution">
    <text evidence="17">The sequence shown here is derived from an EMBL/GenBank/DDBJ whole genome shotgun (WGS) entry which is preliminary data.</text>
</comment>
<keyword evidence="8 14" id="KW-0658">Purine biosynthesis</keyword>
<dbReference type="SMART" id="SM01210">
    <property type="entry name" value="GARS_C"/>
    <property type="match status" value="1"/>
</dbReference>
<dbReference type="PROSITE" id="PS50975">
    <property type="entry name" value="ATP_GRASP"/>
    <property type="match status" value="1"/>
</dbReference>
<evidence type="ECO:0000256" key="9">
    <source>
        <dbReference type="ARBA" id="ARBA00022840"/>
    </source>
</evidence>
<dbReference type="SMART" id="SM01209">
    <property type="entry name" value="GARS_A"/>
    <property type="match status" value="1"/>
</dbReference>
<dbReference type="Gene3D" id="3.30.470.20">
    <property type="entry name" value="ATP-grasp fold, B domain"/>
    <property type="match status" value="1"/>
</dbReference>
<dbReference type="GO" id="GO:0046872">
    <property type="term" value="F:metal ion binding"/>
    <property type="evidence" value="ECO:0007669"/>
    <property type="project" value="UniProtKB-KW"/>
</dbReference>
<dbReference type="GO" id="GO:0005524">
    <property type="term" value="F:ATP binding"/>
    <property type="evidence" value="ECO:0007669"/>
    <property type="project" value="UniProtKB-UniRule"/>
</dbReference>
<dbReference type="PANTHER" id="PTHR43472">
    <property type="entry name" value="PHOSPHORIBOSYLAMINE--GLYCINE LIGASE"/>
    <property type="match status" value="1"/>
</dbReference>
<dbReference type="GO" id="GO:0006189">
    <property type="term" value="P:'de novo' IMP biosynthetic process"/>
    <property type="evidence" value="ECO:0007669"/>
    <property type="project" value="UniProtKB-UniRule"/>
</dbReference>
<organism evidence="17 18">
    <name type="scientific">candidate division LCP-89 bacterium B3_LCP</name>
    <dbReference type="NCBI Taxonomy" id="2012998"/>
    <lineage>
        <taxon>Bacteria</taxon>
        <taxon>Pseudomonadati</taxon>
        <taxon>Bacteria division LCP-89</taxon>
    </lineage>
</organism>
<reference evidence="17 18" key="1">
    <citation type="submission" date="2017-06" db="EMBL/GenBank/DDBJ databases">
        <title>Novel microbial phyla capable of carbon fixation and sulfur reduction in deep-sea sediments.</title>
        <authorList>
            <person name="Huang J."/>
            <person name="Baker B."/>
            <person name="Wang Y."/>
        </authorList>
    </citation>
    <scope>NUCLEOTIDE SEQUENCE [LARGE SCALE GENOMIC DNA]</scope>
    <source>
        <strain evidence="17">B3_LCP</strain>
    </source>
</reference>
<evidence type="ECO:0000256" key="8">
    <source>
        <dbReference type="ARBA" id="ARBA00022755"/>
    </source>
</evidence>
<keyword evidence="7 15" id="KW-0547">Nucleotide-binding</keyword>
<sequence>MKVLVIGSGGREHALCWKLSQSSKLSHLFCAPGNAGISSIAELVPVSAEDIKELFTFAISHNVDLTVVGPEVPLAEGICDVFRAGGLRIFGPSRAAAQLEGSKAYAKRFMAKYGIPTGRFDVCDNFVYAFESLQKYSFPVVIKASGLAAGKGVIICEDIGSARNTLNAILNERTFGEAGSQVVIEEYLRGEEASILALTDGEKYACLSPSQDHKRLLDGDRGPNTGGMGAYAPAPVITPQLQERIEVEILRPTLAGMIEDRARFTGCLYLGLMICDDGPKVLEYNVRFGDPETQAVLPMLKSDLLELMNATLDGDLDPQAVELHDGAAVSIVMASGGYPGRYEKGKAISGLSDVPDGVTVFHAGTSLKDGQIVTSGGRVLGVTARGTDIKSALDLAYEGVDVIDFDEKYFRRDIGYRAV</sequence>
<comment type="pathway">
    <text evidence="3 14">Purine metabolism; IMP biosynthesis via de novo pathway; N(1)-(5-phospho-D-ribosyl)glycinamide from 5-phospho-alpha-D-ribose 1-diphosphate: step 2/2.</text>
</comment>
<evidence type="ECO:0000259" key="16">
    <source>
        <dbReference type="PROSITE" id="PS50975"/>
    </source>
</evidence>
<dbReference type="GO" id="GO:0004637">
    <property type="term" value="F:phosphoribosylamine-glycine ligase activity"/>
    <property type="evidence" value="ECO:0007669"/>
    <property type="project" value="UniProtKB-UniRule"/>
</dbReference>
<evidence type="ECO:0000256" key="11">
    <source>
        <dbReference type="ARBA" id="ARBA00038345"/>
    </source>
</evidence>
<dbReference type="PROSITE" id="PS00184">
    <property type="entry name" value="GARS"/>
    <property type="match status" value="1"/>
</dbReference>
<dbReference type="InterPro" id="IPR011761">
    <property type="entry name" value="ATP-grasp"/>
</dbReference>
<evidence type="ECO:0000256" key="7">
    <source>
        <dbReference type="ARBA" id="ARBA00022741"/>
    </source>
</evidence>
<evidence type="ECO:0000256" key="3">
    <source>
        <dbReference type="ARBA" id="ARBA00005174"/>
    </source>
</evidence>
<dbReference type="HAMAP" id="MF_00138">
    <property type="entry name" value="GARS"/>
    <property type="match status" value="1"/>
</dbReference>
<evidence type="ECO:0000256" key="6">
    <source>
        <dbReference type="ARBA" id="ARBA00022723"/>
    </source>
</evidence>
<dbReference type="Gene3D" id="3.30.1490.20">
    <property type="entry name" value="ATP-grasp fold, A domain"/>
    <property type="match status" value="1"/>
</dbReference>
<dbReference type="InterPro" id="IPR020559">
    <property type="entry name" value="PRibGlycinamide_synth_CS"/>
</dbReference>
<keyword evidence="10" id="KW-0464">Manganese</keyword>
<gene>
    <name evidence="14" type="primary">purD</name>
    <name evidence="17" type="ORF">CEE37_03975</name>
</gene>
<dbReference type="NCBIfam" id="TIGR00877">
    <property type="entry name" value="purD"/>
    <property type="match status" value="1"/>
</dbReference>
<dbReference type="InterPro" id="IPR013815">
    <property type="entry name" value="ATP_grasp_subdomain_1"/>
</dbReference>
<dbReference type="UniPathway" id="UPA00074">
    <property type="reaction ID" value="UER00125"/>
</dbReference>
<comment type="cofactor">
    <cofactor evidence="2">
        <name>Mg(2+)</name>
        <dbReference type="ChEBI" id="CHEBI:18420"/>
    </cofactor>
</comment>
<dbReference type="FunFam" id="3.30.470.20:FF:000018">
    <property type="entry name" value="Trifunctional purine biosynthetic protein adenosine-3"/>
    <property type="match status" value="1"/>
</dbReference>
<keyword evidence="5 14" id="KW-0436">Ligase</keyword>
<evidence type="ECO:0000256" key="1">
    <source>
        <dbReference type="ARBA" id="ARBA00001936"/>
    </source>
</evidence>
<comment type="catalytic activity">
    <reaction evidence="14">
        <text>5-phospho-beta-D-ribosylamine + glycine + ATP = N(1)-(5-phospho-beta-D-ribosyl)glycinamide + ADP + phosphate + H(+)</text>
        <dbReference type="Rhea" id="RHEA:17453"/>
        <dbReference type="ChEBI" id="CHEBI:15378"/>
        <dbReference type="ChEBI" id="CHEBI:30616"/>
        <dbReference type="ChEBI" id="CHEBI:43474"/>
        <dbReference type="ChEBI" id="CHEBI:57305"/>
        <dbReference type="ChEBI" id="CHEBI:58681"/>
        <dbReference type="ChEBI" id="CHEBI:143788"/>
        <dbReference type="ChEBI" id="CHEBI:456216"/>
        <dbReference type="EC" id="6.3.4.13"/>
    </reaction>
</comment>
<evidence type="ECO:0000313" key="17">
    <source>
        <dbReference type="EMBL" id="TKJ41735.1"/>
    </source>
</evidence>
<dbReference type="Gene3D" id="3.90.600.10">
    <property type="entry name" value="Phosphoribosylglycinamide synthetase, C-terminal domain"/>
    <property type="match status" value="1"/>
</dbReference>
<evidence type="ECO:0000313" key="18">
    <source>
        <dbReference type="Proteomes" id="UP000319619"/>
    </source>
</evidence>
<evidence type="ECO:0000256" key="2">
    <source>
        <dbReference type="ARBA" id="ARBA00001946"/>
    </source>
</evidence>
<feature type="domain" description="ATP-grasp" evidence="16">
    <location>
        <begin position="107"/>
        <end position="313"/>
    </location>
</feature>